<dbReference type="Gene3D" id="1.25.40.10">
    <property type="entry name" value="Tetratricopeptide repeat domain"/>
    <property type="match status" value="2"/>
</dbReference>
<dbReference type="RefSeq" id="WP_039681568.1">
    <property type="nucleotide sequence ID" value="NZ_CP010028.1"/>
</dbReference>
<dbReference type="HOGENOM" id="CLU_048113_0_0_0"/>
<reference evidence="2" key="1">
    <citation type="submission" date="2014-11" db="EMBL/GenBank/DDBJ databases">
        <title>Hymenobacter sp. DG25B genome submission.</title>
        <authorList>
            <person name="Jung H.-Y."/>
            <person name="Kim M.K."/>
            <person name="Srinivasan S."/>
            <person name="Lim S."/>
        </authorList>
    </citation>
    <scope>NUCLEOTIDE SEQUENCE [LARGE SCALE GENOMIC DNA]</scope>
    <source>
        <strain evidence="2">DY59</strain>
    </source>
</reference>
<name>A0A0A7KCN1_9DEIO</name>
<protein>
    <recommendedName>
        <fullName evidence="3">Tetratricopeptide repeat-containing protein</fullName>
    </recommendedName>
</protein>
<evidence type="ECO:0000313" key="1">
    <source>
        <dbReference type="EMBL" id="AIZ43932.1"/>
    </source>
</evidence>
<dbReference type="PANTHER" id="PTHR12558">
    <property type="entry name" value="CELL DIVISION CYCLE 16,23,27"/>
    <property type="match status" value="1"/>
</dbReference>
<dbReference type="Pfam" id="PF13181">
    <property type="entry name" value="TPR_8"/>
    <property type="match status" value="1"/>
</dbReference>
<proteinExistence type="predicted"/>
<dbReference type="InterPro" id="IPR011990">
    <property type="entry name" value="TPR-like_helical_dom_sf"/>
</dbReference>
<evidence type="ECO:0008006" key="3">
    <source>
        <dbReference type="Google" id="ProtNLM"/>
    </source>
</evidence>
<dbReference type="PANTHER" id="PTHR12558:SF13">
    <property type="entry name" value="CELL DIVISION CYCLE PROTEIN 27 HOMOLOG"/>
    <property type="match status" value="1"/>
</dbReference>
<dbReference type="KEGG" id="dsw:QR90_00450"/>
<sequence>MIDADTTWQQACTALAGGDFETAFGVLDSALEEAMPAKARPRQPAQPTAARLCLYLGSLHALYGDAATEQLGTALSEARTLNPAATHDPLYLALNAELEARTRGPEASPPTEAAREAADPVARFHALCALALAEQPQAALDIHLATGDLPPHLRWRLRSWQADCQEQLGHTEDAIHLYAEAAHLAGGLDRAVMLQEQAALLIQDGQPEVAKTVLDSARLLYGNKQAARANPAQTEDEGLNLATWHYLRAQALLQMDLPEAAFEMIGEADRLERLHGTPGYVVALLRGQILSHLGQQEKAIAAFEAALQLAEEGDRPYANHELGVALLDMDRPVEARDRLEIALNEPNYPYQPEVLADIAECDYRLGRMPEAQLAAEQALAQGAVIPASLVLGSVALDYFQLDEALEHYERVVREAAPDSRDWIIGHQMAADVMAQQGFPNPAAAVAHAQQALAHTHESDDWHGTLQDLLTRAQTLLGQQDGRMLN</sequence>
<evidence type="ECO:0000313" key="2">
    <source>
        <dbReference type="Proteomes" id="UP000030634"/>
    </source>
</evidence>
<dbReference type="SMART" id="SM00028">
    <property type="entry name" value="TPR"/>
    <property type="match status" value="4"/>
</dbReference>
<dbReference type="STRING" id="1182571.QR90_00450"/>
<accession>A0A0A7KCN1</accession>
<dbReference type="SUPFAM" id="SSF48452">
    <property type="entry name" value="TPR-like"/>
    <property type="match status" value="2"/>
</dbReference>
<dbReference type="EMBL" id="CP010028">
    <property type="protein sequence ID" value="AIZ43932.1"/>
    <property type="molecule type" value="Genomic_DNA"/>
</dbReference>
<dbReference type="AlphaFoldDB" id="A0A0A7KCN1"/>
<gene>
    <name evidence="1" type="ORF">QR90_00450</name>
</gene>
<organism evidence="1 2">
    <name type="scientific">Deinococcus radiopugnans</name>
    <dbReference type="NCBI Taxonomy" id="57497"/>
    <lineage>
        <taxon>Bacteria</taxon>
        <taxon>Thermotogati</taxon>
        <taxon>Deinococcota</taxon>
        <taxon>Deinococci</taxon>
        <taxon>Deinococcales</taxon>
        <taxon>Deinococcaceae</taxon>
        <taxon>Deinococcus</taxon>
    </lineage>
</organism>
<dbReference type="InterPro" id="IPR019734">
    <property type="entry name" value="TPR_rpt"/>
</dbReference>
<dbReference type="Proteomes" id="UP000030634">
    <property type="component" value="Chromosome"/>
</dbReference>